<feature type="signal peptide" evidence="1">
    <location>
        <begin position="1"/>
        <end position="17"/>
    </location>
</feature>
<dbReference type="InterPro" id="IPR005565">
    <property type="entry name" value="Hemolysn_activator_HlyB_C"/>
</dbReference>
<dbReference type="EMBL" id="NVUK01000059">
    <property type="protein sequence ID" value="PCI75002.1"/>
    <property type="molecule type" value="Genomic_DNA"/>
</dbReference>
<name>A0A2A4WX34_UNCAE</name>
<protein>
    <recommendedName>
        <fullName evidence="2">Haemolysin activator HlyB C-terminal domain-containing protein</fullName>
    </recommendedName>
</protein>
<evidence type="ECO:0000313" key="3">
    <source>
        <dbReference type="EMBL" id="PCI75002.1"/>
    </source>
</evidence>
<dbReference type="Proteomes" id="UP000218775">
    <property type="component" value="Unassembled WGS sequence"/>
</dbReference>
<sequence>MKVFAFIFLLAPCFIFANPADSNAFTSYDKKKSSYVAPSTLGPSFHGLVLQGGKGPLHARLSSYEGVSVYDLQLPGKIIALKKQLRVFINAPLDKDLIIAIRNIVLKFYIDHGHPFIEIFIPEQNLNAGILRLMIKESNLGKITLEGNCKDSPLALAAKKKISLKSGIPIDTFKLNRDLLFLNQNPFFQVDAIYYPGSHLLTTDIALHVKKLRSWRLFTGVDNTGNDVTGNNRLYAGFTIGNLFNTAQSFSYQLISSPNISVLTSHILDYTAPLPWRHTLRLFTGFSFINAGFDVPNIEQTRFKTKGHNLQASLRYIVPIPGIYHLLHEIQAGFDFKRTNNNVLFNETAIYSSSEVNLAQLSTIYSLGYDTNSLKIAYTLEGVFSPGRWLPSQTHTDYATLRLGSTPLYAYARTSCKISWITRQGNLLFITRGQASTSRLLPSEQYGLGGLRTIRGYKERIINGDSAALFNFEYHTPHISLIELLSSKPKANDAFTLIGFYDYGIAFIHAPMSNEKKSQYLSSIGVGAHYQMGPYIKVALDWGFELHHVPNDPNGQRLHFSCTASY</sequence>
<proteinExistence type="predicted"/>
<dbReference type="PANTHER" id="PTHR34597:SF3">
    <property type="entry name" value="OUTER MEMBRANE TRANSPORTER CDIB"/>
    <property type="match status" value="1"/>
</dbReference>
<feature type="chain" id="PRO_5012472536" description="Haemolysin activator HlyB C-terminal domain-containing protein" evidence="1">
    <location>
        <begin position="18"/>
        <end position="566"/>
    </location>
</feature>
<keyword evidence="1" id="KW-0732">Signal</keyword>
<organism evidence="3 4">
    <name type="scientific">Aerophobetes bacterium</name>
    <dbReference type="NCBI Taxonomy" id="2030807"/>
    <lineage>
        <taxon>Bacteria</taxon>
        <taxon>Candidatus Aerophobota</taxon>
    </lineage>
</organism>
<feature type="domain" description="Haemolysin activator HlyB C-terminal" evidence="2">
    <location>
        <begin position="203"/>
        <end position="528"/>
    </location>
</feature>
<reference evidence="4" key="1">
    <citation type="submission" date="2017-08" db="EMBL/GenBank/DDBJ databases">
        <title>A dynamic microbial community with high functional redundancy inhabits the cold, oxic subseafloor aquifer.</title>
        <authorList>
            <person name="Tully B.J."/>
            <person name="Wheat C.G."/>
            <person name="Glazer B.T."/>
            <person name="Huber J.A."/>
        </authorList>
    </citation>
    <scope>NUCLEOTIDE SEQUENCE [LARGE SCALE GENOMIC DNA]</scope>
</reference>
<dbReference type="Pfam" id="PF03865">
    <property type="entry name" value="ShlB"/>
    <property type="match status" value="1"/>
</dbReference>
<evidence type="ECO:0000259" key="2">
    <source>
        <dbReference type="Pfam" id="PF03865"/>
    </source>
</evidence>
<dbReference type="GO" id="GO:0098046">
    <property type="term" value="C:type V protein secretion system complex"/>
    <property type="evidence" value="ECO:0007669"/>
    <property type="project" value="TreeGrafter"/>
</dbReference>
<dbReference type="GO" id="GO:0046819">
    <property type="term" value="P:protein secretion by the type V secretion system"/>
    <property type="evidence" value="ECO:0007669"/>
    <property type="project" value="TreeGrafter"/>
</dbReference>
<gene>
    <name evidence="3" type="ORF">COB21_06125</name>
</gene>
<dbReference type="Gene3D" id="2.40.160.50">
    <property type="entry name" value="membrane protein fhac: a member of the omp85/tpsb transporter family"/>
    <property type="match status" value="1"/>
</dbReference>
<evidence type="ECO:0000256" key="1">
    <source>
        <dbReference type="SAM" id="SignalP"/>
    </source>
</evidence>
<accession>A0A2A4WX34</accession>
<dbReference type="PANTHER" id="PTHR34597">
    <property type="entry name" value="SLR1661 PROTEIN"/>
    <property type="match status" value="1"/>
</dbReference>
<dbReference type="AlphaFoldDB" id="A0A2A4WX34"/>
<comment type="caution">
    <text evidence="3">The sequence shown here is derived from an EMBL/GenBank/DDBJ whole genome shotgun (WGS) entry which is preliminary data.</text>
</comment>
<dbReference type="GO" id="GO:0008320">
    <property type="term" value="F:protein transmembrane transporter activity"/>
    <property type="evidence" value="ECO:0007669"/>
    <property type="project" value="TreeGrafter"/>
</dbReference>
<evidence type="ECO:0000313" key="4">
    <source>
        <dbReference type="Proteomes" id="UP000218775"/>
    </source>
</evidence>
<dbReference type="InterPro" id="IPR051544">
    <property type="entry name" value="TPS_OM_transporter"/>
</dbReference>